<dbReference type="Proteomes" id="UP001521785">
    <property type="component" value="Unassembled WGS sequence"/>
</dbReference>
<dbReference type="InterPro" id="IPR029058">
    <property type="entry name" value="AB_hydrolase_fold"/>
</dbReference>
<keyword evidence="4" id="KW-1185">Reference proteome</keyword>
<dbReference type="InterPro" id="IPR050309">
    <property type="entry name" value="Type-B_Carboxylest/Lipase"/>
</dbReference>
<evidence type="ECO:0000313" key="3">
    <source>
        <dbReference type="EMBL" id="KAL1602607.1"/>
    </source>
</evidence>
<dbReference type="InterPro" id="IPR002018">
    <property type="entry name" value="CarbesteraseB"/>
</dbReference>
<sequence>MVTLHTSFGSFKGIHGEDVVQYLGIKYAKVKDQLSAPDMMICYEGVVDATEYGPRAPAADASLFEQQVLIQQVIDDAPSQAMSGMECLNLNITVPSPKTEERKALPVMVFIHGGGYIMGSNSAPYFKPSRFVALSVELGTPVIVVSIK</sequence>
<dbReference type="EMBL" id="JAKJXO020000007">
    <property type="protein sequence ID" value="KAL1602607.1"/>
    <property type="molecule type" value="Genomic_DNA"/>
</dbReference>
<proteinExistence type="inferred from homology"/>
<evidence type="ECO:0000259" key="2">
    <source>
        <dbReference type="Pfam" id="PF00135"/>
    </source>
</evidence>
<name>A0ABR3RFG2_9PLEO</name>
<accession>A0ABR3RFG2</accession>
<reference evidence="3 4" key="1">
    <citation type="submission" date="2024-02" db="EMBL/GenBank/DDBJ databases">
        <title>De novo assembly and annotation of 12 fungi associated with fruit tree decline syndrome in Ontario, Canada.</title>
        <authorList>
            <person name="Sulman M."/>
            <person name="Ellouze W."/>
            <person name="Ilyukhin E."/>
        </authorList>
    </citation>
    <scope>NUCLEOTIDE SEQUENCE [LARGE SCALE GENOMIC DNA]</scope>
    <source>
        <strain evidence="3 4">M42-189</strain>
    </source>
</reference>
<feature type="domain" description="Carboxylesterase type B" evidence="2">
    <location>
        <begin position="4"/>
        <end position="147"/>
    </location>
</feature>
<evidence type="ECO:0000256" key="1">
    <source>
        <dbReference type="ARBA" id="ARBA00010515"/>
    </source>
</evidence>
<organism evidence="3 4">
    <name type="scientific">Paraconiothyrium brasiliense</name>
    <dbReference type="NCBI Taxonomy" id="300254"/>
    <lineage>
        <taxon>Eukaryota</taxon>
        <taxon>Fungi</taxon>
        <taxon>Dikarya</taxon>
        <taxon>Ascomycota</taxon>
        <taxon>Pezizomycotina</taxon>
        <taxon>Dothideomycetes</taxon>
        <taxon>Pleosporomycetidae</taxon>
        <taxon>Pleosporales</taxon>
        <taxon>Massarineae</taxon>
        <taxon>Didymosphaeriaceae</taxon>
        <taxon>Paraconiothyrium</taxon>
    </lineage>
</organism>
<evidence type="ECO:0000313" key="4">
    <source>
        <dbReference type="Proteomes" id="UP001521785"/>
    </source>
</evidence>
<dbReference type="SUPFAM" id="SSF53474">
    <property type="entry name" value="alpha/beta-Hydrolases"/>
    <property type="match status" value="1"/>
</dbReference>
<dbReference type="Gene3D" id="3.40.50.1820">
    <property type="entry name" value="alpha/beta hydrolase"/>
    <property type="match status" value="1"/>
</dbReference>
<dbReference type="Pfam" id="PF00135">
    <property type="entry name" value="COesterase"/>
    <property type="match status" value="1"/>
</dbReference>
<comment type="similarity">
    <text evidence="1">Belongs to the 'GDXG' lipolytic enzyme family.</text>
</comment>
<comment type="caution">
    <text evidence="3">The sequence shown here is derived from an EMBL/GenBank/DDBJ whole genome shotgun (WGS) entry which is preliminary data.</text>
</comment>
<dbReference type="InterPro" id="IPR002168">
    <property type="entry name" value="Lipase_GDXG_HIS_AS"/>
</dbReference>
<dbReference type="PROSITE" id="PS01173">
    <property type="entry name" value="LIPASE_GDXG_HIS"/>
    <property type="match status" value="1"/>
</dbReference>
<dbReference type="PANTHER" id="PTHR11559">
    <property type="entry name" value="CARBOXYLESTERASE"/>
    <property type="match status" value="1"/>
</dbReference>
<protein>
    <submittedName>
        <fullName evidence="3">Carboxylesterase 5A</fullName>
    </submittedName>
</protein>
<gene>
    <name evidence="3" type="primary">CES5A</name>
    <name evidence="3" type="ORF">SLS60_006023</name>
</gene>